<feature type="transmembrane region" description="Helical" evidence="1">
    <location>
        <begin position="204"/>
        <end position="223"/>
    </location>
</feature>
<evidence type="ECO:0000313" key="5">
    <source>
        <dbReference type="Proteomes" id="UP000253740"/>
    </source>
</evidence>
<keyword evidence="1" id="KW-0812">Transmembrane</keyword>
<protein>
    <submittedName>
        <fullName evidence="4">Abortive infection protein</fullName>
    </submittedName>
</protein>
<organism evidence="4">
    <name type="scientific">Mizugakiibacter sediminis</name>
    <dbReference type="NCBI Taxonomy" id="1475481"/>
    <lineage>
        <taxon>Bacteria</taxon>
        <taxon>Pseudomonadati</taxon>
        <taxon>Pseudomonadota</taxon>
        <taxon>Gammaproteobacteria</taxon>
        <taxon>Lysobacterales</taxon>
        <taxon>Rhodanobacteraceae</taxon>
        <taxon>Mizugakiibacter</taxon>
    </lineage>
</organism>
<dbReference type="OrthoDB" id="118729at2"/>
<feature type="transmembrane region" description="Helical" evidence="1">
    <location>
        <begin position="20"/>
        <end position="53"/>
    </location>
</feature>
<dbReference type="RefSeq" id="WP_082306552.1">
    <property type="nucleotide sequence ID" value="NZ_DF970192.1"/>
</dbReference>
<proteinExistence type="predicted"/>
<reference evidence="4" key="2">
    <citation type="submission" date="2015-08" db="EMBL/GenBank/DDBJ databases">
        <title>Complete DNA Sequence of Pseudomonas syringae pv. actinidiae, the Causal Agent of Kiwifruit Canker Disease.</title>
        <authorList>
            <person name="Rikkerink E.H.A."/>
            <person name="Fineran P.C."/>
        </authorList>
    </citation>
    <scope>NUCLEOTIDE SEQUENCE</scope>
    <source>
        <strain evidence="4">SkMP5</strain>
    </source>
</reference>
<name>A0A0K8QMP7_9GAMM</name>
<dbReference type="GO" id="GO:0080120">
    <property type="term" value="P:CAAX-box protein maturation"/>
    <property type="evidence" value="ECO:0007669"/>
    <property type="project" value="UniProtKB-ARBA"/>
</dbReference>
<dbReference type="Pfam" id="PF02517">
    <property type="entry name" value="Rce1-like"/>
    <property type="match status" value="1"/>
</dbReference>
<keyword evidence="1" id="KW-0472">Membrane</keyword>
<keyword evidence="1" id="KW-1133">Transmembrane helix</keyword>
<evidence type="ECO:0000259" key="2">
    <source>
        <dbReference type="Pfam" id="PF02517"/>
    </source>
</evidence>
<feature type="domain" description="CAAX prenyl protease 2/Lysostaphin resistance protein A-like" evidence="2">
    <location>
        <begin position="122"/>
        <end position="215"/>
    </location>
</feature>
<sequence length="239" mass="25513">MSMQSQGAEAVLARARWTYAAWQFAVIGAVLAATWFGPGWGSIWGAAVALAIGRIEPRRWHVPLGLLKRTDWRRVALVGLLGGLAQLLAVKILLTPAVEALTGQHRDLGMFDALRGNVGALLGLLPTMWLSAGFCEEIVFRGIALGRLRAALGGTRLATAIAFVGSGIVFGLAHGYQGLSGWIITGVMGSVLALVYIGSGYRLWYGIALHLLYDTLATAAITFNLDRVFAAWGARLFHG</sequence>
<dbReference type="EMBL" id="DF970192">
    <property type="protein sequence ID" value="GAP66170.1"/>
    <property type="molecule type" value="Genomic_DNA"/>
</dbReference>
<feature type="transmembrane region" description="Helical" evidence="1">
    <location>
        <begin position="179"/>
        <end position="197"/>
    </location>
</feature>
<reference evidence="3" key="1">
    <citation type="submission" date="2015-03" db="EMBL/GenBank/DDBJ databases">
        <title>Draft genome sequence of Mizugakiibacter sediminis skMP5.</title>
        <authorList>
            <person name="Watanabe T."/>
            <person name="Kojima H."/>
            <person name="Fukui M."/>
        </authorList>
    </citation>
    <scope>NUCLEOTIDE SEQUENCE</scope>
    <source>
        <strain evidence="3">SkMP5</strain>
    </source>
</reference>
<evidence type="ECO:0000313" key="4">
    <source>
        <dbReference type="EMBL" id="GAP66170.1"/>
    </source>
</evidence>
<dbReference type="HOGENOM" id="CLU_1160041_0_0_6"/>
<dbReference type="Proteomes" id="UP000253740">
    <property type="component" value="Unassembled WGS sequence"/>
</dbReference>
<dbReference type="STRING" id="1475481.GCA_000953855_01500"/>
<gene>
    <name evidence="3" type="ORF">MBSD_2318</name>
    <name evidence="4" type="ORF">MBSD_n1473</name>
</gene>
<dbReference type="GO" id="GO:0004175">
    <property type="term" value="F:endopeptidase activity"/>
    <property type="evidence" value="ECO:0007669"/>
    <property type="project" value="UniProtKB-ARBA"/>
</dbReference>
<evidence type="ECO:0000256" key="1">
    <source>
        <dbReference type="SAM" id="Phobius"/>
    </source>
</evidence>
<keyword evidence="5" id="KW-1185">Reference proteome</keyword>
<evidence type="ECO:0000313" key="3">
    <source>
        <dbReference type="EMBL" id="GAN45763.1"/>
    </source>
</evidence>
<dbReference type="InterPro" id="IPR003675">
    <property type="entry name" value="Rce1/LyrA-like_dom"/>
</dbReference>
<dbReference type="EMBL" id="DF952385">
    <property type="protein sequence ID" value="GAN45763.1"/>
    <property type="molecule type" value="Genomic_DNA"/>
</dbReference>
<dbReference type="AlphaFoldDB" id="A0A0K8QMP7"/>
<feature type="transmembrane region" description="Helical" evidence="1">
    <location>
        <begin position="118"/>
        <end position="139"/>
    </location>
</feature>
<feature type="transmembrane region" description="Helical" evidence="1">
    <location>
        <begin position="74"/>
        <end position="98"/>
    </location>
</feature>
<accession>A0A0K8QMP7</accession>
<feature type="transmembrane region" description="Helical" evidence="1">
    <location>
        <begin position="151"/>
        <end position="173"/>
    </location>
</feature>